<dbReference type="InterPro" id="IPR017896">
    <property type="entry name" value="4Fe4S_Fe-S-bd"/>
</dbReference>
<keyword evidence="2" id="KW-0808">Transferase</keyword>
<dbReference type="RefSeq" id="WP_055654041.1">
    <property type="nucleotide sequence ID" value="NZ_CABIXC010000003.1"/>
</dbReference>
<name>A0A174BEP6_9FIRM</name>
<accession>A0A174BEP6</accession>
<evidence type="ECO:0000313" key="2">
    <source>
        <dbReference type="EMBL" id="CUN99481.1"/>
    </source>
</evidence>
<dbReference type="AlphaFoldDB" id="A0A174BEP6"/>
<dbReference type="PROSITE" id="PS51379">
    <property type="entry name" value="4FE4S_FER_2"/>
    <property type="match status" value="1"/>
</dbReference>
<feature type="domain" description="4Fe-4S ferredoxin-type" evidence="1">
    <location>
        <begin position="152"/>
        <end position="182"/>
    </location>
</feature>
<reference evidence="2 3" key="1">
    <citation type="submission" date="2015-09" db="EMBL/GenBank/DDBJ databases">
        <authorList>
            <consortium name="Pathogen Informatics"/>
        </authorList>
    </citation>
    <scope>NUCLEOTIDE SEQUENCE [LARGE SCALE GENOMIC DNA]</scope>
    <source>
        <strain evidence="2 3">2789STDY5608850</strain>
    </source>
</reference>
<dbReference type="EMBL" id="CYZE01000003">
    <property type="protein sequence ID" value="CUN99481.1"/>
    <property type="molecule type" value="Genomic_DNA"/>
</dbReference>
<dbReference type="GO" id="GO:0016740">
    <property type="term" value="F:transferase activity"/>
    <property type="evidence" value="ECO:0007669"/>
    <property type="project" value="UniProtKB-KW"/>
</dbReference>
<proteinExistence type="predicted"/>
<organism evidence="2 3">
    <name type="scientific">Hungatella hathewayi</name>
    <dbReference type="NCBI Taxonomy" id="154046"/>
    <lineage>
        <taxon>Bacteria</taxon>
        <taxon>Bacillati</taxon>
        <taxon>Bacillota</taxon>
        <taxon>Clostridia</taxon>
        <taxon>Lachnospirales</taxon>
        <taxon>Lachnospiraceae</taxon>
        <taxon>Hungatella</taxon>
    </lineage>
</organism>
<evidence type="ECO:0000259" key="1">
    <source>
        <dbReference type="PROSITE" id="PS51379"/>
    </source>
</evidence>
<gene>
    <name evidence="2" type="primary">eutT1</name>
    <name evidence="2" type="ORF">ERS852407_01583</name>
</gene>
<dbReference type="Proteomes" id="UP000095651">
    <property type="component" value="Unassembled WGS sequence"/>
</dbReference>
<protein>
    <submittedName>
        <fullName evidence="2">Ethanolamine utilization cobalamin adenosyltransferase</fullName>
    </submittedName>
</protein>
<evidence type="ECO:0000313" key="3">
    <source>
        <dbReference type="Proteomes" id="UP000095651"/>
    </source>
</evidence>
<sequence length="252" mass="28451">MKYITEADLRNLYSTTPFTTYETEPGTRLTPGARQFLGDRGIRVPDEIPSAKRFGDSGTGGKKPLYFWRQEENKAGHDTDRIGADEEENAAATDSREGEARCPEDLNITPEKKALLNRLKSAQALFLETGLQFKEHDVLLAQRIFVMERCLAGLAAEEEVCLLPCQACTGICPDNFSEYMEDCFEITSFHVQSDRGMDLIRLHRLRCLLRELSPFVEQELGDGKKRELHQVINGLSQLICQLFGGNTCQKKE</sequence>